<evidence type="ECO:0000313" key="10">
    <source>
        <dbReference type="Proteomes" id="UP000318571"/>
    </source>
</evidence>
<dbReference type="OMA" id="LECWHAN"/>
<evidence type="ECO:0000259" key="8">
    <source>
        <dbReference type="PROSITE" id="PS50011"/>
    </source>
</evidence>
<name>A0A553PLS7_TIGCA</name>
<evidence type="ECO:0000256" key="2">
    <source>
        <dbReference type="ARBA" id="ARBA00051243"/>
    </source>
</evidence>
<dbReference type="PANTHER" id="PTHR24416">
    <property type="entry name" value="TYROSINE-PROTEIN KINASE RECEPTOR"/>
    <property type="match status" value="1"/>
</dbReference>
<keyword evidence="5" id="KW-0479">Metal-binding</keyword>
<dbReference type="PROSITE" id="PS00109">
    <property type="entry name" value="PROTEIN_KINASE_TYR"/>
    <property type="match status" value="1"/>
</dbReference>
<keyword evidence="4 6" id="KW-0547">Nucleotide-binding</keyword>
<keyword evidence="7" id="KW-0812">Transmembrane</keyword>
<sequence length="512" mass="58615">MSKKFETCLRFLDYRKAISNENQTLSCKHSGRGPGTCLVSFAASGKGLKVEITKWIEEGHYTISCHGKRRTLVANITFKVRRPSNALIIIISVVSSVLFMGISLVGLCWGKRKCIWNERKYPNTQEPLVPYLEGTIITMDSMEHNPNFDELEYDWPDWILAAPDLLRVNMKSIQKQDELGHGHYGVVYNGSVNIQSLSCPVAIKELKTGLSQDEILNEAEKLWRVRDHGHIVALQCVSKESVEGGAYRYALVMSLESKMNLAKYLRTYEHLLNFQEQKLVSWMYQVSDGLDYLRRHQIVHFDLAARNILLTLSSEIAKISDFGLAKFAHEIPALSQKKTDMMLPVDRLPLEVIHNISEASASTDVWSFGILLWEVFSFGSRPYDWEFHHSSASSSSYSRVTSGLINQSESHARFNFIQAFLSSGSRLSSPWDRRSNTFLPNHQDLYRIMLECWHANPLERPFADEIRTQISAHLVKGAKAAHEMSVAREKDDYMLMKKQLEKEARRIRNHTQ</sequence>
<feature type="binding site" evidence="5">
    <location>
        <position position="307"/>
    </location>
    <ligand>
        <name>Mg(2+)</name>
        <dbReference type="ChEBI" id="CHEBI:18420"/>
    </ligand>
</feature>
<dbReference type="InterPro" id="IPR008266">
    <property type="entry name" value="Tyr_kinase_AS"/>
</dbReference>
<keyword evidence="4 6" id="KW-0067">ATP-binding</keyword>
<dbReference type="InterPro" id="IPR000719">
    <property type="entry name" value="Prot_kinase_dom"/>
</dbReference>
<keyword evidence="10" id="KW-1185">Reference proteome</keyword>
<evidence type="ECO:0000256" key="4">
    <source>
        <dbReference type="PIRSR" id="PIRSR000615-2"/>
    </source>
</evidence>
<feature type="domain" description="Protein kinase" evidence="8">
    <location>
        <begin position="173"/>
        <end position="474"/>
    </location>
</feature>
<evidence type="ECO:0000256" key="7">
    <source>
        <dbReference type="SAM" id="Phobius"/>
    </source>
</evidence>
<keyword evidence="7" id="KW-0472">Membrane</keyword>
<comment type="catalytic activity">
    <reaction evidence="2">
        <text>L-tyrosyl-[protein] + ATP = O-phospho-L-tyrosyl-[protein] + ADP + H(+)</text>
        <dbReference type="Rhea" id="RHEA:10596"/>
        <dbReference type="Rhea" id="RHEA-COMP:10136"/>
        <dbReference type="Rhea" id="RHEA-COMP:20101"/>
        <dbReference type="ChEBI" id="CHEBI:15378"/>
        <dbReference type="ChEBI" id="CHEBI:30616"/>
        <dbReference type="ChEBI" id="CHEBI:46858"/>
        <dbReference type="ChEBI" id="CHEBI:61978"/>
        <dbReference type="ChEBI" id="CHEBI:456216"/>
        <dbReference type="EC" id="2.7.10.1"/>
    </reaction>
</comment>
<dbReference type="EMBL" id="VCGU01000003">
    <property type="protein sequence ID" value="TRY78626.1"/>
    <property type="molecule type" value="Genomic_DNA"/>
</dbReference>
<dbReference type="InterPro" id="IPR017441">
    <property type="entry name" value="Protein_kinase_ATP_BS"/>
</dbReference>
<dbReference type="GO" id="GO:0004714">
    <property type="term" value="F:transmembrane receptor protein tyrosine kinase activity"/>
    <property type="evidence" value="ECO:0007669"/>
    <property type="project" value="UniProtKB-EC"/>
</dbReference>
<dbReference type="Proteomes" id="UP000318571">
    <property type="component" value="Chromosome 11"/>
</dbReference>
<dbReference type="GO" id="GO:0005886">
    <property type="term" value="C:plasma membrane"/>
    <property type="evidence" value="ECO:0007669"/>
    <property type="project" value="TreeGrafter"/>
</dbReference>
<evidence type="ECO:0000313" key="9">
    <source>
        <dbReference type="EMBL" id="TRY78626.1"/>
    </source>
</evidence>
<dbReference type="GO" id="GO:0046872">
    <property type="term" value="F:metal ion binding"/>
    <property type="evidence" value="ECO:0007669"/>
    <property type="project" value="UniProtKB-KW"/>
</dbReference>
<dbReference type="Pfam" id="PF07714">
    <property type="entry name" value="PK_Tyr_Ser-Thr"/>
    <property type="match status" value="1"/>
</dbReference>
<dbReference type="PROSITE" id="PS50011">
    <property type="entry name" value="PROTEIN_KINASE_DOM"/>
    <property type="match status" value="1"/>
</dbReference>
<feature type="binding site" evidence="6">
    <location>
        <position position="204"/>
    </location>
    <ligand>
        <name>ATP</name>
        <dbReference type="ChEBI" id="CHEBI:30616"/>
    </ligand>
</feature>
<keyword evidence="5" id="KW-0460">Magnesium</keyword>
<feature type="transmembrane region" description="Helical" evidence="7">
    <location>
        <begin position="86"/>
        <end position="107"/>
    </location>
</feature>
<dbReference type="InterPro" id="IPR001245">
    <property type="entry name" value="Ser-Thr/Tyr_kinase_cat_dom"/>
</dbReference>
<accession>A0A553PLS7</accession>
<evidence type="ECO:0000256" key="3">
    <source>
        <dbReference type="PIRSR" id="PIRSR000615-1"/>
    </source>
</evidence>
<comment type="subcellular location">
    <subcellularLocation>
        <location evidence="1">Membrane</location>
        <topology evidence="1">Single-pass membrane protein</topology>
    </subcellularLocation>
</comment>
<feature type="binding site" evidence="4">
    <location>
        <position position="306"/>
    </location>
    <ligand>
        <name>ATP</name>
        <dbReference type="ChEBI" id="CHEBI:30616"/>
    </ligand>
</feature>
<dbReference type="AlphaFoldDB" id="A0A553PLS7"/>
<feature type="active site" description="Proton acceptor" evidence="3">
    <location>
        <position position="302"/>
    </location>
</feature>
<dbReference type="InterPro" id="IPR050122">
    <property type="entry name" value="RTK"/>
</dbReference>
<dbReference type="InterPro" id="IPR011009">
    <property type="entry name" value="Kinase-like_dom_sf"/>
</dbReference>
<dbReference type="PROSITE" id="PS00107">
    <property type="entry name" value="PROTEIN_KINASE_ATP"/>
    <property type="match status" value="1"/>
</dbReference>
<comment type="caution">
    <text evidence="9">The sequence shown here is derived from an EMBL/GenBank/DDBJ whole genome shotgun (WGS) entry which is preliminary data.</text>
</comment>
<feature type="binding site" evidence="5">
    <location>
        <position position="321"/>
    </location>
    <ligand>
        <name>Mg(2+)</name>
        <dbReference type="ChEBI" id="CHEBI:18420"/>
    </ligand>
</feature>
<evidence type="ECO:0000256" key="6">
    <source>
        <dbReference type="PROSITE-ProRule" id="PRU10141"/>
    </source>
</evidence>
<dbReference type="STRING" id="6832.A0A553PLS7"/>
<reference evidence="9 10" key="1">
    <citation type="journal article" date="2018" name="Nat. Ecol. Evol.">
        <title>Genomic signatures of mitonuclear coevolution across populations of Tigriopus californicus.</title>
        <authorList>
            <person name="Barreto F.S."/>
            <person name="Watson E.T."/>
            <person name="Lima T.G."/>
            <person name="Willett C.S."/>
            <person name="Edmands S."/>
            <person name="Li W."/>
            <person name="Burton R.S."/>
        </authorList>
    </citation>
    <scope>NUCLEOTIDE SEQUENCE [LARGE SCALE GENOMIC DNA]</scope>
    <source>
        <strain evidence="9 10">San Diego</strain>
    </source>
</reference>
<gene>
    <name evidence="9" type="ORF">TCAL_08612</name>
</gene>
<dbReference type="GO" id="GO:0007169">
    <property type="term" value="P:cell surface receptor protein tyrosine kinase signaling pathway"/>
    <property type="evidence" value="ECO:0007669"/>
    <property type="project" value="TreeGrafter"/>
</dbReference>
<evidence type="ECO:0000256" key="1">
    <source>
        <dbReference type="ARBA" id="ARBA00004167"/>
    </source>
</evidence>
<dbReference type="PRINTS" id="PR00109">
    <property type="entry name" value="TYRKINASE"/>
</dbReference>
<proteinExistence type="predicted"/>
<dbReference type="GO" id="GO:0005524">
    <property type="term" value="F:ATP binding"/>
    <property type="evidence" value="ECO:0007669"/>
    <property type="project" value="UniProtKB-UniRule"/>
</dbReference>
<dbReference type="PANTHER" id="PTHR24416:SF611">
    <property type="entry name" value="TYROSINE-PROTEIN KINASE TRANSMEMBRANE RECEPTOR ROR"/>
    <property type="match status" value="1"/>
</dbReference>
<dbReference type="Gene3D" id="3.30.200.20">
    <property type="entry name" value="Phosphorylase Kinase, domain 1"/>
    <property type="match status" value="1"/>
</dbReference>
<dbReference type="GO" id="GO:0043235">
    <property type="term" value="C:receptor complex"/>
    <property type="evidence" value="ECO:0007669"/>
    <property type="project" value="TreeGrafter"/>
</dbReference>
<protein>
    <recommendedName>
        <fullName evidence="8">Protein kinase domain-containing protein</fullName>
    </recommendedName>
</protein>
<dbReference type="Gene3D" id="1.10.510.10">
    <property type="entry name" value="Transferase(Phosphotransferase) domain 1"/>
    <property type="match status" value="1"/>
</dbReference>
<dbReference type="SUPFAM" id="SSF56112">
    <property type="entry name" value="Protein kinase-like (PK-like)"/>
    <property type="match status" value="1"/>
</dbReference>
<evidence type="ECO:0000256" key="5">
    <source>
        <dbReference type="PIRSR" id="PIRSR000615-3"/>
    </source>
</evidence>
<keyword evidence="7" id="KW-1133">Transmembrane helix</keyword>
<organism evidence="9 10">
    <name type="scientific">Tigriopus californicus</name>
    <name type="common">Marine copepod</name>
    <dbReference type="NCBI Taxonomy" id="6832"/>
    <lineage>
        <taxon>Eukaryota</taxon>
        <taxon>Metazoa</taxon>
        <taxon>Ecdysozoa</taxon>
        <taxon>Arthropoda</taxon>
        <taxon>Crustacea</taxon>
        <taxon>Multicrustacea</taxon>
        <taxon>Hexanauplia</taxon>
        <taxon>Copepoda</taxon>
        <taxon>Harpacticoida</taxon>
        <taxon>Harpacticidae</taxon>
        <taxon>Tigriopus</taxon>
    </lineage>
</organism>